<evidence type="ECO:0000256" key="1">
    <source>
        <dbReference type="SAM" id="MobiDB-lite"/>
    </source>
</evidence>
<dbReference type="InterPro" id="IPR001806">
    <property type="entry name" value="Small_GTPase"/>
</dbReference>
<dbReference type="PANTHER" id="PTHR14659:SF1">
    <property type="entry name" value="ALPHA- AND GAMMA-ADAPTIN-BINDING PROTEIN P34"/>
    <property type="match status" value="1"/>
</dbReference>
<dbReference type="SUPFAM" id="SSF52540">
    <property type="entry name" value="P-loop containing nucleoside triphosphate hydrolases"/>
    <property type="match status" value="1"/>
</dbReference>
<dbReference type="PANTHER" id="PTHR14659">
    <property type="entry name" value="ALPHA- AND GAMMA-ADAPTIN-BINDING PROTEIN P34"/>
    <property type="match status" value="1"/>
</dbReference>
<dbReference type="InterPro" id="IPR019341">
    <property type="entry name" value="Alpha/Gamma-adaptin-bd_p34"/>
</dbReference>
<protein>
    <submittedName>
        <fullName evidence="2">Uncharacterized protein</fullName>
    </submittedName>
</protein>
<dbReference type="Pfam" id="PF00071">
    <property type="entry name" value="Ras"/>
    <property type="match status" value="1"/>
</dbReference>
<feature type="region of interest" description="Disordered" evidence="1">
    <location>
        <begin position="234"/>
        <end position="260"/>
    </location>
</feature>
<dbReference type="Pfam" id="PF10199">
    <property type="entry name" value="Adaptin_binding"/>
    <property type="match status" value="1"/>
</dbReference>
<dbReference type="CDD" id="cd00882">
    <property type="entry name" value="Ras_like_GTPase"/>
    <property type="match status" value="1"/>
</dbReference>
<reference evidence="2 3" key="1">
    <citation type="journal article" date="2021" name="Comput. Struct. Biotechnol. J.">
        <title>De novo genome assembly of the potent medicinal plant Rehmannia glutinosa using nanopore technology.</title>
        <authorList>
            <person name="Ma L."/>
            <person name="Dong C."/>
            <person name="Song C."/>
            <person name="Wang X."/>
            <person name="Zheng X."/>
            <person name="Niu Y."/>
            <person name="Chen S."/>
            <person name="Feng W."/>
        </authorList>
    </citation>
    <scope>NUCLEOTIDE SEQUENCE [LARGE SCALE GENOMIC DNA]</scope>
    <source>
        <strain evidence="2">DH-2019</strain>
    </source>
</reference>
<organism evidence="2 3">
    <name type="scientific">Rehmannia glutinosa</name>
    <name type="common">Chinese foxglove</name>
    <dbReference type="NCBI Taxonomy" id="99300"/>
    <lineage>
        <taxon>Eukaryota</taxon>
        <taxon>Viridiplantae</taxon>
        <taxon>Streptophyta</taxon>
        <taxon>Embryophyta</taxon>
        <taxon>Tracheophyta</taxon>
        <taxon>Spermatophyta</taxon>
        <taxon>Magnoliopsida</taxon>
        <taxon>eudicotyledons</taxon>
        <taxon>Gunneridae</taxon>
        <taxon>Pentapetalae</taxon>
        <taxon>asterids</taxon>
        <taxon>lamiids</taxon>
        <taxon>Lamiales</taxon>
        <taxon>Orobanchaceae</taxon>
        <taxon>Rehmannieae</taxon>
        <taxon>Rehmannia</taxon>
    </lineage>
</organism>
<dbReference type="EMBL" id="JABTTQ020000002">
    <property type="protein sequence ID" value="KAK6162734.1"/>
    <property type="molecule type" value="Genomic_DNA"/>
</dbReference>
<proteinExistence type="predicted"/>
<accession>A0ABR0XUS8</accession>
<sequence length="422" mass="47192">MDRQSLEKRPAIFVVGSPNVGKRTILSRLLSVDFEDASDPSPELLVHGWTINTKYYTADVSVWMAHLSDELSVASFPIVDRAVALVMVFDINDLSSLAFLKNWVSRTDIQKFDILLCIGNKVDLLPGHPAHMEYKRRMLKHGESSIDPHVDVLEYGISETEGSSLLGDEEPSLDFKRSGLEWCLEHNIEYVEACASNAEFDKCLSVDGDSQGVERLYGALTAHMWPGMLLKSGDRISEPSLPEQEELSEEESDYEPEYEILSSGSAEPWDDIGWMSADGPVSTSGTGRTLDRDTDILDREREVKSLDEDKAYDFEDLEMLMAEIGNVRNGLRLMPDFQRREMAAKLAMKMAAMFGDSSGDKFDHGRFDYMDKLGGEMCRMRNGFSSMPEVQARYLGAPLALGMAMELGNWTDEPLISFSGTS</sequence>
<feature type="compositionally biased region" description="Acidic residues" evidence="1">
    <location>
        <begin position="243"/>
        <end position="258"/>
    </location>
</feature>
<evidence type="ECO:0000313" key="2">
    <source>
        <dbReference type="EMBL" id="KAK6162734.1"/>
    </source>
</evidence>
<name>A0ABR0XUS8_REHGL</name>
<comment type="caution">
    <text evidence="2">The sequence shown here is derived from an EMBL/GenBank/DDBJ whole genome shotgun (WGS) entry which is preliminary data.</text>
</comment>
<dbReference type="InterPro" id="IPR027417">
    <property type="entry name" value="P-loop_NTPase"/>
</dbReference>
<dbReference type="Proteomes" id="UP001318860">
    <property type="component" value="Unassembled WGS sequence"/>
</dbReference>
<dbReference type="Gene3D" id="3.40.50.11960">
    <property type="match status" value="1"/>
</dbReference>
<evidence type="ECO:0000313" key="3">
    <source>
        <dbReference type="Proteomes" id="UP001318860"/>
    </source>
</evidence>
<gene>
    <name evidence="2" type="ORF">DH2020_002575</name>
</gene>
<keyword evidence="3" id="KW-1185">Reference proteome</keyword>